<accession>G9WGA6</accession>
<keyword evidence="5 6" id="KW-0408">Iron</keyword>
<dbReference type="PANTHER" id="PTHR10458:SF8">
    <property type="entry name" value="PEPTIDE DEFORMYLASE 2"/>
    <property type="match status" value="1"/>
</dbReference>
<reference evidence="7 8" key="1">
    <citation type="journal article" date="2012" name="PLoS ONE">
        <title>Functional divergence in the genus oenococcus as predicted by genome sequencing of the newly-described species, Oenococcus kitaharae.</title>
        <authorList>
            <person name="Borneman A.R."/>
            <person name="McCarthy J.M."/>
            <person name="Chambers P.J."/>
            <person name="Bartowsky E.J."/>
        </authorList>
    </citation>
    <scope>NUCLEOTIDE SEQUENCE [LARGE SCALE GENOMIC DNA]</scope>
    <source>
        <strain evidence="8">DSM17330</strain>
    </source>
</reference>
<dbReference type="FunFam" id="3.90.45.10:FF:000002">
    <property type="entry name" value="Peptide deformylase"/>
    <property type="match status" value="1"/>
</dbReference>
<dbReference type="AlphaFoldDB" id="G9WGA6"/>
<dbReference type="OrthoDB" id="9784988at2"/>
<comment type="cofactor">
    <cofactor evidence="6">
        <name>Fe(2+)</name>
        <dbReference type="ChEBI" id="CHEBI:29033"/>
    </cofactor>
    <text evidence="6">Binds 1 Fe(2+) ion.</text>
</comment>
<feature type="binding site" evidence="6">
    <location>
        <position position="155"/>
    </location>
    <ligand>
        <name>Fe cation</name>
        <dbReference type="ChEBI" id="CHEBI:24875"/>
    </ligand>
</feature>
<dbReference type="EC" id="3.5.1.88" evidence="6"/>
<dbReference type="PRINTS" id="PR01576">
    <property type="entry name" value="PDEFORMYLASE"/>
</dbReference>
<protein>
    <recommendedName>
        <fullName evidence="6">Peptide deformylase</fullName>
        <shortName evidence="6">PDF</shortName>
        <ecNumber evidence="6">3.5.1.88</ecNumber>
    </recommendedName>
    <alternativeName>
        <fullName evidence="6">Polypeptide deformylase</fullName>
    </alternativeName>
</protein>
<keyword evidence="3 6" id="KW-0378">Hydrolase</keyword>
<dbReference type="GO" id="GO:0042586">
    <property type="term" value="F:peptide deformylase activity"/>
    <property type="evidence" value="ECO:0007669"/>
    <property type="project" value="UniProtKB-UniRule"/>
</dbReference>
<dbReference type="Proteomes" id="UP000004959">
    <property type="component" value="Chromosome"/>
</dbReference>
<dbReference type="InterPro" id="IPR023635">
    <property type="entry name" value="Peptide_deformylase"/>
</dbReference>
<dbReference type="STRING" id="336988.NT96_01840"/>
<evidence type="ECO:0000256" key="3">
    <source>
        <dbReference type="ARBA" id="ARBA00022801"/>
    </source>
</evidence>
<gene>
    <name evidence="6" type="primary">def</name>
    <name evidence="7" type="ORF">OKIT_1638</name>
</gene>
<dbReference type="PATRIC" id="fig|1045004.4.peg.1608"/>
<dbReference type="PIRSF" id="PIRSF004749">
    <property type="entry name" value="Pep_def"/>
    <property type="match status" value="1"/>
</dbReference>
<organism evidence="7 8">
    <name type="scientific">Oenococcus kitaharae DSM 17330</name>
    <dbReference type="NCBI Taxonomy" id="1045004"/>
    <lineage>
        <taxon>Bacteria</taxon>
        <taxon>Bacillati</taxon>
        <taxon>Bacillota</taxon>
        <taxon>Bacilli</taxon>
        <taxon>Lactobacillales</taxon>
        <taxon>Lactobacillaceae</taxon>
        <taxon>Oenococcus</taxon>
    </lineage>
</organism>
<dbReference type="CDD" id="cd00487">
    <property type="entry name" value="Pep_deformylase"/>
    <property type="match status" value="1"/>
</dbReference>
<dbReference type="Gene3D" id="3.90.45.10">
    <property type="entry name" value="Peptide deformylase"/>
    <property type="match status" value="1"/>
</dbReference>
<dbReference type="HAMAP" id="MF_00163">
    <property type="entry name" value="Pep_deformylase"/>
    <property type="match status" value="1"/>
</dbReference>
<dbReference type="Pfam" id="PF01327">
    <property type="entry name" value="Pep_deformylase"/>
    <property type="match status" value="1"/>
</dbReference>
<dbReference type="SUPFAM" id="SSF56420">
    <property type="entry name" value="Peptide deformylase"/>
    <property type="match status" value="1"/>
</dbReference>
<evidence type="ECO:0000256" key="2">
    <source>
        <dbReference type="ARBA" id="ARBA00022723"/>
    </source>
</evidence>
<evidence type="ECO:0000313" key="7">
    <source>
        <dbReference type="EMBL" id="EHN59714.1"/>
    </source>
</evidence>
<evidence type="ECO:0000256" key="5">
    <source>
        <dbReference type="ARBA" id="ARBA00023004"/>
    </source>
</evidence>
<dbReference type="GO" id="GO:0046872">
    <property type="term" value="F:metal ion binding"/>
    <property type="evidence" value="ECO:0007669"/>
    <property type="project" value="UniProtKB-KW"/>
</dbReference>
<sequence length="185" mass="20877">MEDIVRDGNPILRAQAAPVTFPLDPQVKELGHRMLEFLEVSQDKEENEKYHLRPGVGLAGPQVDKSLQMTALLIPALNPEEDPAPYFKGIVFNPQITRESVKRAALEAGEGCLSKDEDTPGIVLRADKITVEYDDESGQHHSIRLKDYPAIVFQHEIDHLRGIMYYDHINNLDPWTVAEDVVLIK</sequence>
<evidence type="ECO:0000256" key="1">
    <source>
        <dbReference type="ARBA" id="ARBA00010759"/>
    </source>
</evidence>
<dbReference type="GO" id="GO:0006412">
    <property type="term" value="P:translation"/>
    <property type="evidence" value="ECO:0007669"/>
    <property type="project" value="UniProtKB-UniRule"/>
</dbReference>
<comment type="caution">
    <text evidence="7">The sequence shown here is derived from an EMBL/GenBank/DDBJ whole genome shotgun (WGS) entry which is preliminary data.</text>
</comment>
<dbReference type="NCBIfam" id="TIGR00079">
    <property type="entry name" value="pept_deformyl"/>
    <property type="match status" value="1"/>
</dbReference>
<dbReference type="EMBL" id="AFVZ01000001">
    <property type="protein sequence ID" value="EHN59714.1"/>
    <property type="molecule type" value="Genomic_DNA"/>
</dbReference>
<dbReference type="RefSeq" id="WP_007746785.1">
    <property type="nucleotide sequence ID" value="NZ_CM001398.1"/>
</dbReference>
<feature type="active site" evidence="6">
    <location>
        <position position="156"/>
    </location>
</feature>
<feature type="binding site" evidence="6">
    <location>
        <position position="159"/>
    </location>
    <ligand>
        <name>Fe cation</name>
        <dbReference type="ChEBI" id="CHEBI:24875"/>
    </ligand>
</feature>
<comment type="similarity">
    <text evidence="1 6">Belongs to the polypeptide deformylase family.</text>
</comment>
<proteinExistence type="inferred from homology"/>
<comment type="catalytic activity">
    <reaction evidence="6">
        <text>N-terminal N-formyl-L-methionyl-[peptide] + H2O = N-terminal L-methionyl-[peptide] + formate</text>
        <dbReference type="Rhea" id="RHEA:24420"/>
        <dbReference type="Rhea" id="RHEA-COMP:10639"/>
        <dbReference type="Rhea" id="RHEA-COMP:10640"/>
        <dbReference type="ChEBI" id="CHEBI:15377"/>
        <dbReference type="ChEBI" id="CHEBI:15740"/>
        <dbReference type="ChEBI" id="CHEBI:49298"/>
        <dbReference type="ChEBI" id="CHEBI:64731"/>
        <dbReference type="EC" id="3.5.1.88"/>
    </reaction>
</comment>
<dbReference type="InterPro" id="IPR036821">
    <property type="entry name" value="Peptide_deformylase_sf"/>
</dbReference>
<evidence type="ECO:0000256" key="4">
    <source>
        <dbReference type="ARBA" id="ARBA00022917"/>
    </source>
</evidence>
<evidence type="ECO:0000256" key="6">
    <source>
        <dbReference type="HAMAP-Rule" id="MF_00163"/>
    </source>
</evidence>
<feature type="binding site" evidence="6">
    <location>
        <position position="112"/>
    </location>
    <ligand>
        <name>Fe cation</name>
        <dbReference type="ChEBI" id="CHEBI:24875"/>
    </ligand>
</feature>
<keyword evidence="2 6" id="KW-0479">Metal-binding</keyword>
<evidence type="ECO:0000313" key="8">
    <source>
        <dbReference type="Proteomes" id="UP000004959"/>
    </source>
</evidence>
<dbReference type="HOGENOM" id="CLU_061901_4_0_9"/>
<name>G9WGA6_9LACO</name>
<dbReference type="eggNOG" id="COG0242">
    <property type="taxonomic scope" value="Bacteria"/>
</dbReference>
<dbReference type="PANTHER" id="PTHR10458">
    <property type="entry name" value="PEPTIDE DEFORMYLASE"/>
    <property type="match status" value="1"/>
</dbReference>
<keyword evidence="4 6" id="KW-0648">Protein biosynthesis</keyword>
<comment type="function">
    <text evidence="6">Removes the formyl group from the N-terminal Met of newly synthesized proteins. Requires at least a dipeptide for an efficient rate of reaction. N-terminal L-methionine is a prerequisite for activity but the enzyme has broad specificity at other positions.</text>
</comment>
<keyword evidence="8" id="KW-1185">Reference proteome</keyword>